<organism evidence="7 8">
    <name type="scientific">Ananas comosus</name>
    <name type="common">Pineapple</name>
    <name type="synonym">Ananas ananas</name>
    <dbReference type="NCBI Taxonomy" id="4615"/>
    <lineage>
        <taxon>Eukaryota</taxon>
        <taxon>Viridiplantae</taxon>
        <taxon>Streptophyta</taxon>
        <taxon>Embryophyta</taxon>
        <taxon>Tracheophyta</taxon>
        <taxon>Spermatophyta</taxon>
        <taxon>Magnoliopsida</taxon>
        <taxon>Liliopsida</taxon>
        <taxon>Poales</taxon>
        <taxon>Bromeliaceae</taxon>
        <taxon>Bromelioideae</taxon>
        <taxon>Ananas</taxon>
    </lineage>
</organism>
<dbReference type="GO" id="GO:0000166">
    <property type="term" value="F:nucleotide binding"/>
    <property type="evidence" value="ECO:0007669"/>
    <property type="project" value="UniProtKB-KW"/>
</dbReference>
<dbReference type="EMBL" id="LSRQ01002032">
    <property type="protein sequence ID" value="OAY75699.1"/>
    <property type="molecule type" value="Genomic_DNA"/>
</dbReference>
<evidence type="ECO:0000313" key="7">
    <source>
        <dbReference type="EMBL" id="OAY75699.1"/>
    </source>
</evidence>
<reference evidence="7 8" key="1">
    <citation type="journal article" date="2016" name="DNA Res.">
        <title>The draft genome of MD-2 pineapple using hybrid error correction of long reads.</title>
        <authorList>
            <person name="Redwan R.M."/>
            <person name="Saidin A."/>
            <person name="Kumar S.V."/>
        </authorList>
    </citation>
    <scope>NUCLEOTIDE SEQUENCE [LARGE SCALE GENOMIC DNA]</scope>
    <source>
        <strain evidence="8">cv. MD2</strain>
        <tissue evidence="7">Leaf</tissue>
    </source>
</reference>
<evidence type="ECO:0000256" key="3">
    <source>
        <dbReference type="ARBA" id="ARBA00022737"/>
    </source>
</evidence>
<keyword evidence="2" id="KW-0433">Leucine-rich repeat</keyword>
<dbReference type="InterPro" id="IPR041118">
    <property type="entry name" value="Rx_N"/>
</dbReference>
<evidence type="ECO:0000256" key="5">
    <source>
        <dbReference type="ARBA" id="ARBA00022821"/>
    </source>
</evidence>
<keyword evidence="5" id="KW-0611">Plant defense</keyword>
<proteinExistence type="inferred from homology"/>
<dbReference type="AlphaFoldDB" id="A0A199VF27"/>
<comment type="similarity">
    <text evidence="1">Belongs to the disease resistance NB-LRR family.</text>
</comment>
<evidence type="ECO:0000256" key="2">
    <source>
        <dbReference type="ARBA" id="ARBA00022614"/>
    </source>
</evidence>
<comment type="caution">
    <text evidence="7">The sequence shown here is derived from an EMBL/GenBank/DDBJ whole genome shotgun (WGS) entry which is preliminary data.</text>
</comment>
<dbReference type="Pfam" id="PF18052">
    <property type="entry name" value="Rx_N"/>
    <property type="match status" value="1"/>
</dbReference>
<evidence type="ECO:0000256" key="1">
    <source>
        <dbReference type="ARBA" id="ARBA00008894"/>
    </source>
</evidence>
<feature type="domain" description="Disease resistance N-terminal" evidence="6">
    <location>
        <begin position="2"/>
        <end position="78"/>
    </location>
</feature>
<sequence length="123" mass="14342">MQDELERLQHALPQVQAVLTAVEEGAPVMVQNRPLETWLWQLRDAVENAEDVLDELEYYELQKKTIRDPDDKVRGILSNCKRKFDSFVNRIFSDDTLKRLREAVKGLDRVIAVRCSDETRRGT</sequence>
<accession>A0A199VF27</accession>
<dbReference type="Proteomes" id="UP000092600">
    <property type="component" value="Unassembled WGS sequence"/>
</dbReference>
<keyword evidence="4" id="KW-0547">Nucleotide-binding</keyword>
<gene>
    <name evidence="7" type="ORF">ACMD2_08364</name>
</gene>
<evidence type="ECO:0000313" key="8">
    <source>
        <dbReference type="Proteomes" id="UP000092600"/>
    </source>
</evidence>
<protein>
    <recommendedName>
        <fullName evidence="6">Disease resistance N-terminal domain-containing protein</fullName>
    </recommendedName>
</protein>
<dbReference type="Gene3D" id="1.20.5.4130">
    <property type="match status" value="1"/>
</dbReference>
<evidence type="ECO:0000259" key="6">
    <source>
        <dbReference type="Pfam" id="PF18052"/>
    </source>
</evidence>
<name>A0A199VF27_ANACO</name>
<evidence type="ECO:0000256" key="4">
    <source>
        <dbReference type="ARBA" id="ARBA00022741"/>
    </source>
</evidence>
<dbReference type="GO" id="GO:0006952">
    <property type="term" value="P:defense response"/>
    <property type="evidence" value="ECO:0007669"/>
    <property type="project" value="UniProtKB-KW"/>
</dbReference>
<keyword evidence="3" id="KW-0677">Repeat</keyword>